<dbReference type="InterPro" id="IPR036393">
    <property type="entry name" value="AceGlu_kinase-like_sf"/>
</dbReference>
<comment type="catalytic activity">
    <reaction evidence="13 15">
        <text>L-aspartate + ATP = 4-phospho-L-aspartate + ADP</text>
        <dbReference type="Rhea" id="RHEA:23776"/>
        <dbReference type="ChEBI" id="CHEBI:29991"/>
        <dbReference type="ChEBI" id="CHEBI:30616"/>
        <dbReference type="ChEBI" id="CHEBI:57535"/>
        <dbReference type="ChEBI" id="CHEBI:456216"/>
        <dbReference type="EC" id="2.7.2.4"/>
    </reaction>
</comment>
<dbReference type="FunFam" id="3.30.2130.10:FF:000002">
    <property type="entry name" value="Aspartokinase"/>
    <property type="match status" value="1"/>
</dbReference>
<dbReference type="SUPFAM" id="SSF53633">
    <property type="entry name" value="Carbamate kinase-like"/>
    <property type="match status" value="1"/>
</dbReference>
<dbReference type="PIRSF" id="PIRSF000726">
    <property type="entry name" value="Asp_kin"/>
    <property type="match status" value="1"/>
</dbReference>
<dbReference type="CDD" id="cd04936">
    <property type="entry name" value="ACT_AKii-LysC-BS-like_2"/>
    <property type="match status" value="1"/>
</dbReference>
<dbReference type="Proteomes" id="UP000277007">
    <property type="component" value="Unassembled WGS sequence"/>
</dbReference>
<reference evidence="18 19" key="1">
    <citation type="submission" date="2018-12" db="EMBL/GenBank/DDBJ databases">
        <authorList>
            <person name="Yang Y."/>
        </authorList>
    </citation>
    <scope>NUCLEOTIDE SEQUENCE [LARGE SCALE GENOMIC DNA]</scope>
    <source>
        <strain evidence="18 19">L-25-5w-1</strain>
    </source>
</reference>
<dbReference type="PROSITE" id="PS00324">
    <property type="entry name" value="ASPARTOKINASE"/>
    <property type="match status" value="1"/>
</dbReference>
<keyword evidence="12" id="KW-0457">Lysine biosynthesis</keyword>
<comment type="pathway">
    <text evidence="1 16">Amino-acid biosynthesis; L-lysine biosynthesis via DAP pathway; (S)-tetrahydrodipicolinate from L-aspartate: step 1/4.</text>
</comment>
<feature type="domain" description="ACT" evidence="17">
    <location>
        <begin position="269"/>
        <end position="353"/>
    </location>
</feature>
<dbReference type="EC" id="2.7.2.4" evidence="5 15"/>
<dbReference type="InterPro" id="IPR041740">
    <property type="entry name" value="AKii-LysC-BS"/>
</dbReference>
<keyword evidence="7 16" id="KW-0028">Amino-acid biosynthesis</keyword>
<dbReference type="FunFam" id="3.40.1160.10:FF:000002">
    <property type="entry name" value="Aspartokinase"/>
    <property type="match status" value="1"/>
</dbReference>
<dbReference type="NCBIfam" id="TIGR00657">
    <property type="entry name" value="asp_kinases"/>
    <property type="match status" value="1"/>
</dbReference>
<dbReference type="Pfam" id="PF22468">
    <property type="entry name" value="ACT_9"/>
    <property type="match status" value="1"/>
</dbReference>
<proteinExistence type="inferred from homology"/>
<dbReference type="GO" id="GO:0004072">
    <property type="term" value="F:aspartate kinase activity"/>
    <property type="evidence" value="ECO:0007669"/>
    <property type="project" value="UniProtKB-EC"/>
</dbReference>
<dbReference type="UniPathway" id="UPA00034">
    <property type="reaction ID" value="UER00015"/>
</dbReference>
<keyword evidence="8 15" id="KW-0808">Transferase</keyword>
<dbReference type="SUPFAM" id="SSF55021">
    <property type="entry name" value="ACT-like"/>
    <property type="match status" value="2"/>
</dbReference>
<dbReference type="Pfam" id="PF01842">
    <property type="entry name" value="ACT"/>
    <property type="match status" value="1"/>
</dbReference>
<evidence type="ECO:0000256" key="4">
    <source>
        <dbReference type="ARBA" id="ARBA00010122"/>
    </source>
</evidence>
<dbReference type="InterPro" id="IPR045865">
    <property type="entry name" value="ACT-like_dom_sf"/>
</dbReference>
<evidence type="ECO:0000256" key="11">
    <source>
        <dbReference type="ARBA" id="ARBA00022840"/>
    </source>
</evidence>
<dbReference type="NCBIfam" id="TIGR00656">
    <property type="entry name" value="asp_kin_monofn"/>
    <property type="match status" value="1"/>
</dbReference>
<name>A0A3S0R8N8_9PROT</name>
<evidence type="ECO:0000256" key="12">
    <source>
        <dbReference type="ARBA" id="ARBA00023154"/>
    </source>
</evidence>
<evidence type="ECO:0000259" key="17">
    <source>
        <dbReference type="PROSITE" id="PS51671"/>
    </source>
</evidence>
<organism evidence="18 19">
    <name type="scientific">Azospirillum griseum</name>
    <dbReference type="NCBI Taxonomy" id="2496639"/>
    <lineage>
        <taxon>Bacteria</taxon>
        <taxon>Pseudomonadati</taxon>
        <taxon>Pseudomonadota</taxon>
        <taxon>Alphaproteobacteria</taxon>
        <taxon>Rhodospirillales</taxon>
        <taxon>Azospirillaceae</taxon>
        <taxon>Azospirillum</taxon>
    </lineage>
</organism>
<dbReference type="AlphaFoldDB" id="A0A3S0R8N8"/>
<accession>A0A3S0R8N8</accession>
<feature type="binding site" evidence="14">
    <location>
        <begin position="7"/>
        <end position="10"/>
    </location>
    <ligand>
        <name>ATP</name>
        <dbReference type="ChEBI" id="CHEBI:30616"/>
    </ligand>
</feature>
<feature type="binding site" evidence="14">
    <location>
        <begin position="173"/>
        <end position="174"/>
    </location>
    <ligand>
        <name>ATP</name>
        <dbReference type="ChEBI" id="CHEBI:30616"/>
    </ligand>
</feature>
<feature type="binding site" evidence="14">
    <location>
        <position position="184"/>
    </location>
    <ligand>
        <name>ATP</name>
        <dbReference type="ChEBI" id="CHEBI:30616"/>
    </ligand>
</feature>
<comment type="similarity">
    <text evidence="4 15">Belongs to the aspartokinase family.</text>
</comment>
<feature type="binding site" evidence="14">
    <location>
        <begin position="209"/>
        <end position="210"/>
    </location>
    <ligand>
        <name>ATP</name>
        <dbReference type="ChEBI" id="CHEBI:30616"/>
    </ligand>
</feature>
<keyword evidence="9 14" id="KW-0547">Nucleotide-binding</keyword>
<evidence type="ECO:0000256" key="2">
    <source>
        <dbReference type="ARBA" id="ARBA00004986"/>
    </source>
</evidence>
<comment type="pathway">
    <text evidence="3 16">Amino-acid biosynthesis; L-threonine biosynthesis; L-threonine from L-aspartate: step 1/5.</text>
</comment>
<dbReference type="Pfam" id="PF00696">
    <property type="entry name" value="AA_kinase"/>
    <property type="match status" value="1"/>
</dbReference>
<dbReference type="EMBL" id="RXMA01000010">
    <property type="protein sequence ID" value="RTR19800.1"/>
    <property type="molecule type" value="Genomic_DNA"/>
</dbReference>
<evidence type="ECO:0000256" key="6">
    <source>
        <dbReference type="ARBA" id="ARBA00016273"/>
    </source>
</evidence>
<dbReference type="GO" id="GO:0005524">
    <property type="term" value="F:ATP binding"/>
    <property type="evidence" value="ECO:0007669"/>
    <property type="project" value="UniProtKB-KW"/>
</dbReference>
<evidence type="ECO:0000256" key="7">
    <source>
        <dbReference type="ARBA" id="ARBA00022605"/>
    </source>
</evidence>
<dbReference type="CDD" id="cd04913">
    <property type="entry name" value="ACT_AKii-LysC-BS-like_1"/>
    <property type="match status" value="1"/>
</dbReference>
<dbReference type="NCBIfam" id="NF005155">
    <property type="entry name" value="PRK06635.1-4"/>
    <property type="match status" value="1"/>
</dbReference>
<keyword evidence="19" id="KW-1185">Reference proteome</keyword>
<dbReference type="UniPathway" id="UPA00050">
    <property type="reaction ID" value="UER00461"/>
</dbReference>
<dbReference type="OrthoDB" id="9799110at2"/>
<dbReference type="GO" id="GO:0009088">
    <property type="term" value="P:threonine biosynthetic process"/>
    <property type="evidence" value="ECO:0007669"/>
    <property type="project" value="UniProtKB-UniPathway"/>
</dbReference>
<comment type="pathway">
    <text evidence="2 16">Amino-acid biosynthesis; L-methionine biosynthesis via de novo pathway; L-homoserine from L-aspartate: step 1/3.</text>
</comment>
<evidence type="ECO:0000256" key="1">
    <source>
        <dbReference type="ARBA" id="ARBA00004766"/>
    </source>
</evidence>
<dbReference type="CDD" id="cd04261">
    <property type="entry name" value="AAK_AKii-LysC-BS"/>
    <property type="match status" value="1"/>
</dbReference>
<feature type="binding site" evidence="14">
    <location>
        <position position="179"/>
    </location>
    <ligand>
        <name>ATP</name>
        <dbReference type="ChEBI" id="CHEBI:30616"/>
    </ligand>
</feature>
<evidence type="ECO:0000256" key="8">
    <source>
        <dbReference type="ARBA" id="ARBA00022679"/>
    </source>
</evidence>
<gene>
    <name evidence="18" type="ORF">EJ903_12410</name>
</gene>
<dbReference type="InterPro" id="IPR005260">
    <property type="entry name" value="Asp_kin_monofn"/>
</dbReference>
<dbReference type="PANTHER" id="PTHR21499">
    <property type="entry name" value="ASPARTATE KINASE"/>
    <property type="match status" value="1"/>
</dbReference>
<comment type="caution">
    <text evidence="18">The sequence shown here is derived from an EMBL/GenBank/DDBJ whole genome shotgun (WGS) entry which is preliminary data.</text>
</comment>
<keyword evidence="11 14" id="KW-0067">ATP-binding</keyword>
<dbReference type="Gene3D" id="3.40.1160.10">
    <property type="entry name" value="Acetylglutamate kinase-like"/>
    <property type="match status" value="1"/>
</dbReference>
<evidence type="ECO:0000256" key="10">
    <source>
        <dbReference type="ARBA" id="ARBA00022777"/>
    </source>
</evidence>
<evidence type="ECO:0000256" key="13">
    <source>
        <dbReference type="ARBA" id="ARBA00047872"/>
    </source>
</evidence>
<evidence type="ECO:0000256" key="5">
    <source>
        <dbReference type="ARBA" id="ARBA00013059"/>
    </source>
</evidence>
<protein>
    <recommendedName>
        <fullName evidence="6 15">Aspartokinase</fullName>
        <ecNumber evidence="5 15">2.7.2.4</ecNumber>
    </recommendedName>
</protein>
<dbReference type="PANTHER" id="PTHR21499:SF3">
    <property type="entry name" value="ASPARTOKINASE"/>
    <property type="match status" value="1"/>
</dbReference>
<evidence type="ECO:0000256" key="14">
    <source>
        <dbReference type="PIRSR" id="PIRSR000726-1"/>
    </source>
</evidence>
<dbReference type="RefSeq" id="WP_126615630.1">
    <property type="nucleotide sequence ID" value="NZ_JBHUCY010000043.1"/>
</dbReference>
<dbReference type="Gene3D" id="3.30.2130.10">
    <property type="entry name" value="VC0802-like"/>
    <property type="match status" value="1"/>
</dbReference>
<dbReference type="InterPro" id="IPR001048">
    <property type="entry name" value="Asp/Glu/Uridylate_kinase"/>
</dbReference>
<evidence type="ECO:0000256" key="15">
    <source>
        <dbReference type="RuleBase" id="RU003448"/>
    </source>
</evidence>
<dbReference type="GO" id="GO:0005829">
    <property type="term" value="C:cytosol"/>
    <property type="evidence" value="ECO:0007669"/>
    <property type="project" value="TreeGrafter"/>
</dbReference>
<feature type="binding site" evidence="14">
    <location>
        <position position="47"/>
    </location>
    <ligand>
        <name>substrate</name>
    </ligand>
</feature>
<dbReference type="InterPro" id="IPR001341">
    <property type="entry name" value="Asp_kinase"/>
</dbReference>
<dbReference type="UniPathway" id="UPA00051">
    <property type="reaction ID" value="UER00462"/>
</dbReference>
<dbReference type="InterPro" id="IPR002912">
    <property type="entry name" value="ACT_dom"/>
</dbReference>
<keyword evidence="10 15" id="KW-0418">Kinase</keyword>
<dbReference type="PROSITE" id="PS51671">
    <property type="entry name" value="ACT"/>
    <property type="match status" value="1"/>
</dbReference>
<evidence type="ECO:0000313" key="18">
    <source>
        <dbReference type="EMBL" id="RTR19800.1"/>
    </source>
</evidence>
<dbReference type="InterPro" id="IPR018042">
    <property type="entry name" value="Aspartate_kinase_CS"/>
</dbReference>
<evidence type="ECO:0000256" key="3">
    <source>
        <dbReference type="ARBA" id="ARBA00005139"/>
    </source>
</evidence>
<evidence type="ECO:0000256" key="16">
    <source>
        <dbReference type="RuleBase" id="RU004249"/>
    </source>
</evidence>
<dbReference type="NCBIfam" id="NF005154">
    <property type="entry name" value="PRK06635.1-2"/>
    <property type="match status" value="1"/>
</dbReference>
<dbReference type="GO" id="GO:0009089">
    <property type="term" value="P:lysine biosynthetic process via diaminopimelate"/>
    <property type="evidence" value="ECO:0007669"/>
    <property type="project" value="UniProtKB-UniPathway"/>
</dbReference>
<dbReference type="InterPro" id="IPR054352">
    <property type="entry name" value="ACT_Aspartokinase"/>
</dbReference>
<feature type="binding site" evidence="14">
    <location>
        <position position="74"/>
    </location>
    <ligand>
        <name>substrate</name>
    </ligand>
</feature>
<sequence length="411" mass="43746">MARIVLKFGGTSVGDIDRIKNVARKVEQEVKAGHQVAVVVSAMSGVTNQLVKYCNDIDKLHDAREYDAVVASGEQVTSGLLAVALQSIGIPARSWAGWQIPIYTDDTHGKARIVSIDTTQMEKSLQTGEVAVVAGFQGVTKDGRITTLGRGGSDTSAVALAAAVKADRCDIYTDVDGVYTTDPRIVTKAKKLDKITYEEMLELASQGAKVLQTRSVEMAMNHRVRVQVLSSFEAAAGSALPGTLVVDEDEIVEKEVVSGIAYSRDEAKITLVGVADQPGVAASIFGPLTDSAVNVDMIVQNVSEDGKSTDMTFTVGKADIARAVKVLEDAHETLKFKRIVSDANVVKVSVIGVGMRSHAGVAQRMFRALADKGINIQVISTSEIKISVLIAEEYAELALRALHTAYGLDAA</sequence>
<evidence type="ECO:0000256" key="9">
    <source>
        <dbReference type="ARBA" id="ARBA00022741"/>
    </source>
</evidence>
<dbReference type="GO" id="GO:0009090">
    <property type="term" value="P:homoserine biosynthetic process"/>
    <property type="evidence" value="ECO:0007669"/>
    <property type="project" value="TreeGrafter"/>
</dbReference>
<evidence type="ECO:0000313" key="19">
    <source>
        <dbReference type="Proteomes" id="UP000277007"/>
    </source>
</evidence>